<name>A0A7K0CHV1_9ACTN</name>
<dbReference type="AlphaFoldDB" id="A0A7K0CHV1"/>
<organism evidence="1 2">
    <name type="scientific">Streptomyces smaragdinus</name>
    <dbReference type="NCBI Taxonomy" id="2585196"/>
    <lineage>
        <taxon>Bacteria</taxon>
        <taxon>Bacillati</taxon>
        <taxon>Actinomycetota</taxon>
        <taxon>Actinomycetes</taxon>
        <taxon>Kitasatosporales</taxon>
        <taxon>Streptomycetaceae</taxon>
        <taxon>Streptomyces</taxon>
    </lineage>
</organism>
<evidence type="ECO:0000313" key="1">
    <source>
        <dbReference type="EMBL" id="MQY13048.1"/>
    </source>
</evidence>
<reference evidence="1 2" key="1">
    <citation type="submission" date="2019-10" db="EMBL/GenBank/DDBJ databases">
        <title>Streptomyces smaragdinus sp. nov. and Streptomyces fabii sp. nov., isolated from the gut of fungus growing-termite Macrotermes natalensis.</title>
        <authorList>
            <person name="Schwitalla J."/>
            <person name="Benndorf R."/>
            <person name="Martin K."/>
            <person name="De Beer W."/>
            <person name="Kaster A.-K."/>
            <person name="Vollmers J."/>
            <person name="Poulsen M."/>
            <person name="Beemelmanns C."/>
        </authorList>
    </citation>
    <scope>NUCLEOTIDE SEQUENCE [LARGE SCALE GENOMIC DNA]</scope>
    <source>
        <strain evidence="1 2">RB5</strain>
    </source>
</reference>
<dbReference type="EMBL" id="WEGJ01000010">
    <property type="protein sequence ID" value="MQY13048.1"/>
    <property type="molecule type" value="Genomic_DNA"/>
</dbReference>
<dbReference type="RefSeq" id="WP_153452643.1">
    <property type="nucleotide sequence ID" value="NZ_WEGJ01000010.1"/>
</dbReference>
<protein>
    <submittedName>
        <fullName evidence="1">Uncharacterized protein</fullName>
    </submittedName>
</protein>
<dbReference type="Proteomes" id="UP000466345">
    <property type="component" value="Unassembled WGS sequence"/>
</dbReference>
<gene>
    <name evidence="1" type="ORF">SRB5_31880</name>
</gene>
<keyword evidence="2" id="KW-1185">Reference proteome</keyword>
<evidence type="ECO:0000313" key="2">
    <source>
        <dbReference type="Proteomes" id="UP000466345"/>
    </source>
</evidence>
<dbReference type="OrthoDB" id="4799037at2"/>
<sequence length="583" mass="63466">MSDSPSTWTTVTQFRVGEVLAELGMITPDRAREVTGARADEELTEPLRVAEALAEFGVAVGIPCDRVDHPHERYGALLADAAALTGGAITVDGYRFEQLSPDSGAGVIHFTCNGEAITVDVEEASYDRMDITSAELALELLGADGDPRMFRHLATGKALGTADSYLVLATPEQRAELHERLGLDFDPALFEDGADTPVTPPLTYGRVAEVLVGLGMVSREKADQYLAEYKLWTSEIEETTPNDIAHVISEFGAAVIIPTDSVYYVGDSYGELLQEAAALTDGALTVTGYRFERDDPDDEESGYGTLHFDLNGTPVSIDGGEEPGDYLDLMTAIDAIDSLSPAIPDARAFSIVVPSDPDDFHHCYVLATPEQRDGLHRHLGVTFDEHIPPAPGPITFERMAEVLADLGMITPDKAREAVEECGRYARDPLERLSDIASYLPEFGVAVSLHSDDVDYADEHYAWLLDEAAATTGGTVTVTDYRFVRDNPDDEESGEGEMHFVRNGEPLSFIVMQESNDYLDIGAAQEAVESLLPQDDPRAFSEIDLRSEREWGDTYLVLTTAEQRAGLTEHLGLIFREPLTVPAG</sequence>
<proteinExistence type="predicted"/>
<accession>A0A7K0CHV1</accession>
<comment type="caution">
    <text evidence="1">The sequence shown here is derived from an EMBL/GenBank/DDBJ whole genome shotgun (WGS) entry which is preliminary data.</text>
</comment>